<keyword evidence="4" id="KW-0808">Transferase</keyword>
<gene>
    <name evidence="7" type="ORF">I8E28_18915</name>
</gene>
<dbReference type="PANTHER" id="PTHR30606">
    <property type="entry name" value="LIPID A BIOSYNTHESIS LAUROYL ACYLTRANSFERASE"/>
    <property type="match status" value="1"/>
</dbReference>
<evidence type="ECO:0000256" key="1">
    <source>
        <dbReference type="ARBA" id="ARBA00004533"/>
    </source>
</evidence>
<dbReference type="Pfam" id="PF03279">
    <property type="entry name" value="Lip_A_acyltrans"/>
    <property type="match status" value="1"/>
</dbReference>
<evidence type="ECO:0000313" key="7">
    <source>
        <dbReference type="EMBL" id="MBK0394684.1"/>
    </source>
</evidence>
<evidence type="ECO:0000256" key="4">
    <source>
        <dbReference type="ARBA" id="ARBA00022679"/>
    </source>
</evidence>
<evidence type="ECO:0000256" key="3">
    <source>
        <dbReference type="ARBA" id="ARBA00022519"/>
    </source>
</evidence>
<dbReference type="PIRSF" id="PIRSF026649">
    <property type="entry name" value="MsbB"/>
    <property type="match status" value="1"/>
</dbReference>
<evidence type="ECO:0000256" key="6">
    <source>
        <dbReference type="ARBA" id="ARBA00023315"/>
    </source>
</evidence>
<name>A0A934Q290_9BURK</name>
<keyword evidence="2" id="KW-1003">Cell membrane</keyword>
<keyword evidence="6 7" id="KW-0012">Acyltransferase</keyword>
<dbReference type="Proteomes" id="UP000617041">
    <property type="component" value="Unassembled WGS sequence"/>
</dbReference>
<dbReference type="GO" id="GO:0005886">
    <property type="term" value="C:plasma membrane"/>
    <property type="evidence" value="ECO:0007669"/>
    <property type="project" value="UniProtKB-SubCell"/>
</dbReference>
<accession>A0A934Q290</accession>
<keyword evidence="5" id="KW-0472">Membrane</keyword>
<evidence type="ECO:0000256" key="5">
    <source>
        <dbReference type="ARBA" id="ARBA00023136"/>
    </source>
</evidence>
<dbReference type="EMBL" id="JAEDAO010000001">
    <property type="protein sequence ID" value="MBK0394684.1"/>
    <property type="molecule type" value="Genomic_DNA"/>
</dbReference>
<comment type="subcellular location">
    <subcellularLocation>
        <location evidence="1">Cell inner membrane</location>
    </subcellularLocation>
</comment>
<reference evidence="7" key="1">
    <citation type="submission" date="2020-12" db="EMBL/GenBank/DDBJ databases">
        <title>Ramlibacter sp. nov., isolated from a freshwater alga, Cryptomonas.</title>
        <authorList>
            <person name="Kim H.M."/>
            <person name="Jeon C.O."/>
        </authorList>
    </citation>
    <scope>NUCLEOTIDE SEQUENCE</scope>
    <source>
        <strain evidence="7">CrO1</strain>
    </source>
</reference>
<sequence>MPGAVPVGLCALQDPAGGRVISRLGVLLMRAMAPLPLSWVRGLGWALGWLLYFVIRGRRHVVRVNLDLCYPQWPEAKRRALVPKVFIAFAQAWLDRSWIWHGTPQQVRDRVRLTGALQELQGNEPTVIFWPHFVGMDAGWTALTLDNPRPFMTIYTHQKNKVVDEWILAGRQRFGNVRLYRRVDGVKTVVSALRGGTPLCLLPDMNFGAEESIFVPFYGVPAATVPSLSRFARLGRAKVVPLLTRITPHGYDVQVLPAWPDFPSDDLEADTALMNARLQDYIDGMPEQYYWVHKRFKSRPPGADPVY</sequence>
<dbReference type="PANTHER" id="PTHR30606:SF9">
    <property type="entry name" value="LIPID A BIOSYNTHESIS LAUROYLTRANSFERASE"/>
    <property type="match status" value="1"/>
</dbReference>
<comment type="caution">
    <text evidence="7">The sequence shown here is derived from an EMBL/GenBank/DDBJ whole genome shotgun (WGS) entry which is preliminary data.</text>
</comment>
<organism evidence="7 8">
    <name type="scientific">Ramlibacter algicola</name>
    <dbReference type="NCBI Taxonomy" id="2795217"/>
    <lineage>
        <taxon>Bacteria</taxon>
        <taxon>Pseudomonadati</taxon>
        <taxon>Pseudomonadota</taxon>
        <taxon>Betaproteobacteria</taxon>
        <taxon>Burkholderiales</taxon>
        <taxon>Comamonadaceae</taxon>
        <taxon>Ramlibacter</taxon>
    </lineage>
</organism>
<proteinExistence type="predicted"/>
<dbReference type="GO" id="GO:0016746">
    <property type="term" value="F:acyltransferase activity"/>
    <property type="evidence" value="ECO:0007669"/>
    <property type="project" value="UniProtKB-KW"/>
</dbReference>
<dbReference type="CDD" id="cd07984">
    <property type="entry name" value="LPLAT_LABLAT-like"/>
    <property type="match status" value="1"/>
</dbReference>
<dbReference type="GO" id="GO:0009247">
    <property type="term" value="P:glycolipid biosynthetic process"/>
    <property type="evidence" value="ECO:0007669"/>
    <property type="project" value="UniProtKB-ARBA"/>
</dbReference>
<dbReference type="InterPro" id="IPR004960">
    <property type="entry name" value="LipA_acyltrans"/>
</dbReference>
<keyword evidence="8" id="KW-1185">Reference proteome</keyword>
<keyword evidence="3" id="KW-0997">Cell inner membrane</keyword>
<evidence type="ECO:0000256" key="2">
    <source>
        <dbReference type="ARBA" id="ARBA00022475"/>
    </source>
</evidence>
<dbReference type="AlphaFoldDB" id="A0A934Q290"/>
<evidence type="ECO:0000313" key="8">
    <source>
        <dbReference type="Proteomes" id="UP000617041"/>
    </source>
</evidence>
<protein>
    <submittedName>
        <fullName evidence="7">Lipid A biosynthesis acyltransferase</fullName>
    </submittedName>
</protein>